<dbReference type="EMBL" id="FNAQ01000012">
    <property type="protein sequence ID" value="SDE47093.1"/>
    <property type="molecule type" value="Genomic_DNA"/>
</dbReference>
<dbReference type="CDD" id="cd00158">
    <property type="entry name" value="RHOD"/>
    <property type="match status" value="1"/>
</dbReference>
<keyword evidence="2" id="KW-0808">Transferase</keyword>
<dbReference type="Gene3D" id="3.40.250.10">
    <property type="entry name" value="Rhodanese-like domain"/>
    <property type="match status" value="1"/>
</dbReference>
<proteinExistence type="predicted"/>
<dbReference type="SMART" id="SM00450">
    <property type="entry name" value="RHOD"/>
    <property type="match status" value="1"/>
</dbReference>
<reference evidence="3" key="1">
    <citation type="submission" date="2016-10" db="EMBL/GenBank/DDBJ databases">
        <authorList>
            <person name="Varghese N."/>
            <person name="Submissions S."/>
        </authorList>
    </citation>
    <scope>NUCLEOTIDE SEQUENCE [LARGE SCALE GENOMIC DNA]</scope>
    <source>
        <strain evidence="3">DSM 8987</strain>
    </source>
</reference>
<dbReference type="AlphaFoldDB" id="A0A1G7D6F7"/>
<dbReference type="Pfam" id="PF00581">
    <property type="entry name" value="Rhodanese"/>
    <property type="match status" value="1"/>
</dbReference>
<organism evidence="2 3">
    <name type="scientific">Desulfuromonas thiophila</name>
    <dbReference type="NCBI Taxonomy" id="57664"/>
    <lineage>
        <taxon>Bacteria</taxon>
        <taxon>Pseudomonadati</taxon>
        <taxon>Thermodesulfobacteriota</taxon>
        <taxon>Desulfuromonadia</taxon>
        <taxon>Desulfuromonadales</taxon>
        <taxon>Desulfuromonadaceae</taxon>
        <taxon>Desulfuromonas</taxon>
    </lineage>
</organism>
<protein>
    <submittedName>
        <fullName evidence="2">Rhodanese-related sulfurtransferase</fullName>
    </submittedName>
</protein>
<dbReference type="STRING" id="57664.SAMN05661003_11241"/>
<dbReference type="RefSeq" id="WP_092079268.1">
    <property type="nucleotide sequence ID" value="NZ_FNAQ01000012.1"/>
</dbReference>
<dbReference type="OrthoDB" id="9776795at2"/>
<dbReference type="SUPFAM" id="SSF52821">
    <property type="entry name" value="Rhodanese/Cell cycle control phosphatase"/>
    <property type="match status" value="1"/>
</dbReference>
<gene>
    <name evidence="2" type="ORF">SAMN05661003_11241</name>
</gene>
<accession>A0A1G7D6F7</accession>
<dbReference type="GO" id="GO:0016740">
    <property type="term" value="F:transferase activity"/>
    <property type="evidence" value="ECO:0007669"/>
    <property type="project" value="UniProtKB-KW"/>
</dbReference>
<dbReference type="PROSITE" id="PS50206">
    <property type="entry name" value="RHODANESE_3"/>
    <property type="match status" value="1"/>
</dbReference>
<name>A0A1G7D6F7_9BACT</name>
<evidence type="ECO:0000259" key="1">
    <source>
        <dbReference type="PROSITE" id="PS50206"/>
    </source>
</evidence>
<feature type="domain" description="Rhodanese" evidence="1">
    <location>
        <begin position="28"/>
        <end position="121"/>
    </location>
</feature>
<dbReference type="InterPro" id="IPR001763">
    <property type="entry name" value="Rhodanese-like_dom"/>
</dbReference>
<keyword evidence="3" id="KW-1185">Reference proteome</keyword>
<dbReference type="Proteomes" id="UP000243205">
    <property type="component" value="Unassembled WGS sequence"/>
</dbReference>
<evidence type="ECO:0000313" key="2">
    <source>
        <dbReference type="EMBL" id="SDE47093.1"/>
    </source>
</evidence>
<sequence length="133" mass="14659">MLDAVLQRMDLAFIGTLRHKVTFAELLQQPGARVLDVRTPEEMTALLPGEAFPLPWQCLALNQLPENWAEVPREPLVGIFCPHGVRAAMAYVYLSARGYDNLRVLDGGYEALCQCVRPAALLAARNRGQAAAE</sequence>
<evidence type="ECO:0000313" key="3">
    <source>
        <dbReference type="Proteomes" id="UP000243205"/>
    </source>
</evidence>
<dbReference type="InterPro" id="IPR036873">
    <property type="entry name" value="Rhodanese-like_dom_sf"/>
</dbReference>